<accession>A0A8J6CIA2</accession>
<keyword evidence="6" id="KW-1185">Reference proteome</keyword>
<dbReference type="InterPro" id="IPR009288">
    <property type="entry name" value="AIG2-like_dom"/>
</dbReference>
<dbReference type="PANTHER" id="PTHR31544:SF2">
    <property type="entry name" value="AIG2-LIKE PROTEIN D"/>
    <property type="match status" value="1"/>
</dbReference>
<dbReference type="PANTHER" id="PTHR31544">
    <property type="entry name" value="AIG2-LIKE PROTEIN D"/>
    <property type="match status" value="1"/>
</dbReference>
<dbReference type="GO" id="GO:0016740">
    <property type="term" value="F:transferase activity"/>
    <property type="evidence" value="ECO:0007669"/>
    <property type="project" value="UniProtKB-KW"/>
</dbReference>
<dbReference type="Gene3D" id="3.10.490.10">
    <property type="entry name" value="Gamma-glutamyl cyclotransferase-like"/>
    <property type="match status" value="1"/>
</dbReference>
<proteinExistence type="inferred from homology"/>
<keyword evidence="2" id="KW-0808">Transferase</keyword>
<evidence type="ECO:0000313" key="6">
    <source>
        <dbReference type="Proteomes" id="UP000751190"/>
    </source>
</evidence>
<comment type="similarity">
    <text evidence="1">Belongs to the gamma-glutamylcyclotransferase family.</text>
</comment>
<dbReference type="Proteomes" id="UP000751190">
    <property type="component" value="Unassembled WGS sequence"/>
</dbReference>
<dbReference type="AlphaFoldDB" id="A0A8J6CIA2"/>
<evidence type="ECO:0000259" key="4">
    <source>
        <dbReference type="Pfam" id="PF06094"/>
    </source>
</evidence>
<gene>
    <name evidence="5" type="ORF">KFE25_009576</name>
</gene>
<dbReference type="CDD" id="cd06661">
    <property type="entry name" value="GGCT_like"/>
    <property type="match status" value="1"/>
</dbReference>
<dbReference type="EMBL" id="JAGTXO010000001">
    <property type="protein sequence ID" value="KAG8471155.1"/>
    <property type="molecule type" value="Genomic_DNA"/>
</dbReference>
<reference evidence="5" key="1">
    <citation type="submission" date="2021-05" db="EMBL/GenBank/DDBJ databases">
        <title>The genome of the haptophyte Pavlova lutheri (Diacronema luteri, Pavlovales) - a model for lipid biosynthesis in eukaryotic algae.</title>
        <authorList>
            <person name="Hulatt C.J."/>
            <person name="Posewitz M.C."/>
        </authorList>
    </citation>
    <scope>NUCLEOTIDE SEQUENCE</scope>
    <source>
        <strain evidence="5">NIVA-4/92</strain>
    </source>
</reference>
<evidence type="ECO:0000256" key="1">
    <source>
        <dbReference type="ARBA" id="ARBA00008861"/>
    </source>
</evidence>
<evidence type="ECO:0000313" key="5">
    <source>
        <dbReference type="EMBL" id="KAG8471155.1"/>
    </source>
</evidence>
<dbReference type="InterPro" id="IPR045038">
    <property type="entry name" value="AIG2-like"/>
</dbReference>
<comment type="caution">
    <text evidence="5">The sequence shown here is derived from an EMBL/GenBank/DDBJ whole genome shotgun (WGS) entry which is preliminary data.</text>
</comment>
<feature type="domain" description="Gamma-glutamylcyclotransferase AIG2-like" evidence="4">
    <location>
        <begin position="8"/>
        <end position="77"/>
    </location>
</feature>
<dbReference type="InterPro" id="IPR013024">
    <property type="entry name" value="GGCT-like"/>
</dbReference>
<evidence type="ECO:0000256" key="3">
    <source>
        <dbReference type="ARBA" id="ARBA00030602"/>
    </source>
</evidence>
<sequence>MPACLPVGFARRRVPGQPYPGLVKSTTQAVGATHGLLLADLVDAERAILDAFEGDAYEQQPVEARLVRGVDAPYAWATASARRDASALTLSKSETAAVAYLWRDAAALQPELWAPEEHFAPHLLAWTAMCKRFAVEQPGVSDMRRAAEAQRAADA</sequence>
<dbReference type="OrthoDB" id="1044435at2759"/>
<organism evidence="5 6">
    <name type="scientific">Diacronema lutheri</name>
    <name type="common">Unicellular marine alga</name>
    <name type="synonym">Monochrysis lutheri</name>
    <dbReference type="NCBI Taxonomy" id="2081491"/>
    <lineage>
        <taxon>Eukaryota</taxon>
        <taxon>Haptista</taxon>
        <taxon>Haptophyta</taxon>
        <taxon>Pavlovophyceae</taxon>
        <taxon>Pavlovales</taxon>
        <taxon>Pavlovaceae</taxon>
        <taxon>Diacronema</taxon>
    </lineage>
</organism>
<name>A0A8J6CIA2_DIALT</name>
<dbReference type="Pfam" id="PF06094">
    <property type="entry name" value="GGACT"/>
    <property type="match status" value="1"/>
</dbReference>
<evidence type="ECO:0000256" key="2">
    <source>
        <dbReference type="ARBA" id="ARBA00022679"/>
    </source>
</evidence>
<protein>
    <recommendedName>
        <fullName evidence="3">Putative gamma-glutamylcyclotransferase</fullName>
    </recommendedName>
</protein>